<name>D9WTB9_9ACTN</name>
<evidence type="ECO:0000256" key="1">
    <source>
        <dbReference type="SAM" id="MobiDB-lite"/>
    </source>
</evidence>
<feature type="domain" description="5-hmdU DNA kinase helical" evidence="2">
    <location>
        <begin position="1"/>
        <end position="65"/>
    </location>
</feature>
<accession>D9WTB9</accession>
<dbReference type="InterPro" id="IPR040684">
    <property type="entry name" value="HMUDK_hel"/>
</dbReference>
<evidence type="ECO:0000313" key="3">
    <source>
        <dbReference type="EMBL" id="EFL26340.1"/>
    </source>
</evidence>
<evidence type="ECO:0000259" key="2">
    <source>
        <dbReference type="Pfam" id="PF18723"/>
    </source>
</evidence>
<evidence type="ECO:0000313" key="4">
    <source>
        <dbReference type="Proteomes" id="UP000003963"/>
    </source>
</evidence>
<dbReference type="Proteomes" id="UP000003963">
    <property type="component" value="Unassembled WGS sequence"/>
</dbReference>
<dbReference type="Pfam" id="PF18723">
    <property type="entry name" value="HMUDK_hel"/>
    <property type="match status" value="1"/>
</dbReference>
<keyword evidence="4" id="KW-1185">Reference proteome</keyword>
<dbReference type="EMBL" id="GG657754">
    <property type="protein sequence ID" value="EFL26340.1"/>
    <property type="molecule type" value="Genomic_DNA"/>
</dbReference>
<proteinExistence type="predicted"/>
<feature type="region of interest" description="Disordered" evidence="1">
    <location>
        <begin position="55"/>
        <end position="97"/>
    </location>
</feature>
<sequence length="97" mass="10341">MMMTSGAPGQVRSATTMRDTYRVSLGYPVIGPFLAYKCLIDLNYAQQTPFSEMDHVVPGPGARDGSRPSTRGWHTPRSPGSASAAASSSPVAWMPLP</sequence>
<gene>
    <name evidence="3" type="ORF">SSOG_06054</name>
</gene>
<reference evidence="3 4" key="1">
    <citation type="submission" date="2009-02" db="EMBL/GenBank/DDBJ databases">
        <title>Annotation of Streptomyces hygroscopicus strain ATCC 53653.</title>
        <authorList>
            <consortium name="The Broad Institute Genome Sequencing Platform"/>
            <consortium name="Broad Institute Microbial Sequencing Center"/>
            <person name="Fischbach M."/>
            <person name="Godfrey P."/>
            <person name="Ward D."/>
            <person name="Young S."/>
            <person name="Zeng Q."/>
            <person name="Koehrsen M."/>
            <person name="Alvarado L."/>
            <person name="Berlin A.M."/>
            <person name="Bochicchio J."/>
            <person name="Borenstein D."/>
            <person name="Chapman S.B."/>
            <person name="Chen Z."/>
            <person name="Engels R."/>
            <person name="Freedman E."/>
            <person name="Gellesch M."/>
            <person name="Goldberg J."/>
            <person name="Griggs A."/>
            <person name="Gujja S."/>
            <person name="Heilman E.R."/>
            <person name="Heiman D.I."/>
            <person name="Hepburn T.A."/>
            <person name="Howarth C."/>
            <person name="Jen D."/>
            <person name="Larson L."/>
            <person name="Lewis B."/>
            <person name="Mehta T."/>
            <person name="Park D."/>
            <person name="Pearson M."/>
            <person name="Richards J."/>
            <person name="Roberts A."/>
            <person name="Saif S."/>
            <person name="Shea T.D."/>
            <person name="Shenoy N."/>
            <person name="Sisk P."/>
            <person name="Stolte C."/>
            <person name="Sykes S.N."/>
            <person name="Thomson T."/>
            <person name="Walk T."/>
            <person name="White J."/>
            <person name="Yandava C."/>
            <person name="Straight P."/>
            <person name="Clardy J."/>
            <person name="Hung D."/>
            <person name="Kolter R."/>
            <person name="Mekalanos J."/>
            <person name="Walker S."/>
            <person name="Walsh C.T."/>
            <person name="Wieland-Brown L.C."/>
            <person name="Haas B."/>
            <person name="Nusbaum C."/>
            <person name="Birren B."/>
        </authorList>
    </citation>
    <scope>NUCLEOTIDE SEQUENCE [LARGE SCALE GENOMIC DNA]</scope>
    <source>
        <strain evidence="3 4">ATCC 53653</strain>
    </source>
</reference>
<dbReference type="HOGENOM" id="CLU_2345464_0_0_11"/>
<organism evidence="3 4">
    <name type="scientific">Streptomyces himastatinicus ATCC 53653</name>
    <dbReference type="NCBI Taxonomy" id="457427"/>
    <lineage>
        <taxon>Bacteria</taxon>
        <taxon>Bacillati</taxon>
        <taxon>Actinomycetota</taxon>
        <taxon>Actinomycetes</taxon>
        <taxon>Kitasatosporales</taxon>
        <taxon>Streptomycetaceae</taxon>
        <taxon>Streptomyces</taxon>
        <taxon>Streptomyces violaceusniger group</taxon>
    </lineage>
</organism>
<protein>
    <recommendedName>
        <fullName evidence="2">5-hmdU DNA kinase helical domain-containing protein</fullName>
    </recommendedName>
</protein>
<dbReference type="AlphaFoldDB" id="D9WTB9"/>